<gene>
    <name evidence="6" type="ORF">FDK13_19235</name>
</gene>
<dbReference type="SUPFAM" id="SSF52266">
    <property type="entry name" value="SGNH hydrolase"/>
    <property type="match status" value="1"/>
</dbReference>
<dbReference type="InterPro" id="IPR036514">
    <property type="entry name" value="SGNH_hydro_sf"/>
</dbReference>
<feature type="chain" id="PRO_5020548407" evidence="2">
    <location>
        <begin position="27"/>
        <end position="717"/>
    </location>
</feature>
<feature type="signal peptide" evidence="2">
    <location>
        <begin position="1"/>
        <end position="26"/>
    </location>
</feature>
<evidence type="ECO:0000259" key="5">
    <source>
        <dbReference type="Pfam" id="PF19081"/>
    </source>
</evidence>
<dbReference type="Gene3D" id="3.40.50.1110">
    <property type="entry name" value="SGNH hydrolase"/>
    <property type="match status" value="1"/>
</dbReference>
<dbReference type="RefSeq" id="WP_137341641.1">
    <property type="nucleotide sequence ID" value="NZ_SZVO01000009.1"/>
</dbReference>
<keyword evidence="7" id="KW-1185">Reference proteome</keyword>
<organism evidence="6 7">
    <name type="scientific">Dyadobacter frigoris</name>
    <dbReference type="NCBI Taxonomy" id="2576211"/>
    <lineage>
        <taxon>Bacteria</taxon>
        <taxon>Pseudomonadati</taxon>
        <taxon>Bacteroidota</taxon>
        <taxon>Cytophagia</taxon>
        <taxon>Cytophagales</taxon>
        <taxon>Spirosomataceae</taxon>
        <taxon>Dyadobacter</taxon>
    </lineage>
</organism>
<keyword evidence="1" id="KW-0378">Hydrolase</keyword>
<dbReference type="InterPro" id="IPR044023">
    <property type="entry name" value="Ig_7"/>
</dbReference>
<protein>
    <submittedName>
        <fullName evidence="6">T9SS type A sorting domain-containing protein</fullName>
    </submittedName>
</protein>
<feature type="domain" description="Ig-like" evidence="5">
    <location>
        <begin position="474"/>
        <end position="553"/>
    </location>
</feature>
<dbReference type="InterPro" id="IPR052940">
    <property type="entry name" value="Carb_Esterase_6"/>
</dbReference>
<comment type="caution">
    <text evidence="6">The sequence shown here is derived from an EMBL/GenBank/DDBJ whole genome shotgun (WGS) entry which is preliminary data.</text>
</comment>
<dbReference type="EMBL" id="SZVO01000009">
    <property type="protein sequence ID" value="TKT90473.1"/>
    <property type="molecule type" value="Genomic_DNA"/>
</dbReference>
<evidence type="ECO:0000259" key="4">
    <source>
        <dbReference type="Pfam" id="PF18962"/>
    </source>
</evidence>
<dbReference type="Pfam" id="PF03629">
    <property type="entry name" value="SASA"/>
    <property type="match status" value="1"/>
</dbReference>
<keyword evidence="2" id="KW-0732">Signal</keyword>
<feature type="domain" description="Secretion system C-terminal sorting" evidence="4">
    <location>
        <begin position="643"/>
        <end position="716"/>
    </location>
</feature>
<accession>A0A4V6BIU7</accession>
<feature type="domain" description="Sialate O-acetylesterase" evidence="3">
    <location>
        <begin position="128"/>
        <end position="365"/>
    </location>
</feature>
<proteinExistence type="predicted"/>
<dbReference type="PANTHER" id="PTHR31988">
    <property type="entry name" value="ESTERASE, PUTATIVE (DUF303)-RELATED"/>
    <property type="match status" value="1"/>
</dbReference>
<dbReference type="InterPro" id="IPR026444">
    <property type="entry name" value="Secre_tail"/>
</dbReference>
<dbReference type="Pfam" id="PF18962">
    <property type="entry name" value="Por_Secre_tail"/>
    <property type="match status" value="1"/>
</dbReference>
<dbReference type="Pfam" id="PF19081">
    <property type="entry name" value="Ig_7"/>
    <property type="match status" value="1"/>
</dbReference>
<evidence type="ECO:0000256" key="2">
    <source>
        <dbReference type="SAM" id="SignalP"/>
    </source>
</evidence>
<evidence type="ECO:0000313" key="7">
    <source>
        <dbReference type="Proteomes" id="UP000304900"/>
    </source>
</evidence>
<sequence>MSKSLKTLCVSLKWMFFLLTPVCVNAQISLTAPLERSVYQRELNGSATVTISGSYALAMDKIEVHATPVAANQGTEINWTTLQDKPSGGVFSGTLRLTGGWYKLEVRGSKNGVLIGNSATISRTGVGEVFIISGQSNAQGMIDHGYSNALPPGASEDRVNYVADNNEDNNNTQDLAYPTFKQLNSTEEVMGPRGHGSWCWGILGDLLVKKLNVPVMFVNTAWSGTSIINWVESSQNIPTYSVYTDHTFILPSQMPYGNLRLALQYYVKQYGARTILWMQGESDNDPVKMSFEDYRSRLKFVISKLASDVNKQIPWVIARTSYASNSVFQPIIDAQNAVINDLPGIAYPGPATDNLPATRADGTHFYGTNALTVLANAWNDALTINFFSTVTPVAITDEAKITSVCAPNNTSVNLTLPDGYLNYSWTKEVNGNSSTEGGRSINVSSPGVYYAKLRDAYGNTLRSQKITITGAIKPATPTILQSGSQQECSDSAFTFSINPGTDQYSWYKQGNNNSLSTGSAINVTEAGTYFVNGQNVLGCVSDNSTASSLLIRPQIPTPVIAKSGPFTATATINETGTYESYNWKRDNEILEASATNTIKTNIKGTYAARAFQTFTLGNNVLTCYSPYSNDLEVVTDGDSDFIVYPNPGARDDIYVESREDVENAEIIVYDLYGRIMISQTQDMKSRVKVHVNNLSSGKYILRIKAAGINISKQIIVL</sequence>
<dbReference type="GO" id="GO:0016788">
    <property type="term" value="F:hydrolase activity, acting on ester bonds"/>
    <property type="evidence" value="ECO:0007669"/>
    <property type="project" value="UniProtKB-ARBA"/>
</dbReference>
<dbReference type="InterPro" id="IPR005181">
    <property type="entry name" value="SASA"/>
</dbReference>
<dbReference type="OrthoDB" id="1488710at2"/>
<dbReference type="NCBIfam" id="TIGR04183">
    <property type="entry name" value="Por_Secre_tail"/>
    <property type="match status" value="1"/>
</dbReference>
<dbReference type="PANTHER" id="PTHR31988:SF19">
    <property type="entry name" value="9-O-ACETYL-N-ACETYLNEURAMINIC ACID DEACETYLASE-RELATED"/>
    <property type="match status" value="1"/>
</dbReference>
<reference evidence="6 7" key="1">
    <citation type="submission" date="2019-05" db="EMBL/GenBank/DDBJ databases">
        <title>Dyadobacter AR-3-8 sp. nov., isolated from arctic soil.</title>
        <authorList>
            <person name="Chaudhary D.K."/>
        </authorList>
    </citation>
    <scope>NUCLEOTIDE SEQUENCE [LARGE SCALE GENOMIC DNA]</scope>
    <source>
        <strain evidence="6 7">AR-3-8</strain>
    </source>
</reference>
<dbReference type="Proteomes" id="UP000304900">
    <property type="component" value="Unassembled WGS sequence"/>
</dbReference>
<name>A0A4V6BIU7_9BACT</name>
<evidence type="ECO:0000313" key="6">
    <source>
        <dbReference type="EMBL" id="TKT90473.1"/>
    </source>
</evidence>
<evidence type="ECO:0000259" key="3">
    <source>
        <dbReference type="Pfam" id="PF03629"/>
    </source>
</evidence>
<evidence type="ECO:0000256" key="1">
    <source>
        <dbReference type="ARBA" id="ARBA00022801"/>
    </source>
</evidence>
<dbReference type="AlphaFoldDB" id="A0A4V6BIU7"/>